<keyword evidence="2" id="KW-1185">Reference proteome</keyword>
<dbReference type="SUPFAM" id="SSF56672">
    <property type="entry name" value="DNA/RNA polymerases"/>
    <property type="match status" value="1"/>
</dbReference>
<dbReference type="PANTHER" id="PTHR33568">
    <property type="entry name" value="DNA POLYMERASE"/>
    <property type="match status" value="1"/>
</dbReference>
<dbReference type="AlphaFoldDB" id="A0A1W0WDG8"/>
<sequence length="365" mass="42809">MPINFSPAQRKKHRETEFLYFDLETFTSADGTLIPNLAVLQNGFGECVYYPKSNEPIGTDISDELWKFLISPQFHNCHNFTIAHNFSNWREIFMEISGGICPFNAGLTIASLVRLVPKIKENKGMRCASKLFLNSFWGRLDMQENRSNYVFINEPLKFYEMLSNGKNFVSGWNFVNDDVVTVQFEKKQSFWEENSTTNVILAAFTTCWNYAYRTNDGKHLIKIKGSNDERAVRRLDADLKPLLMSKRYSTMETRYRTMPYGSYDKLAFAYQRFHPHDFEYPNDNKKFDPDFTKQFRIVNKNSRYSIRRNIPTPDYLISTIEELQNKLHGPHGEFWFDREDYTGGYTLFGMKLGICGRKTLKLIHQ</sequence>
<reference evidence="2" key="1">
    <citation type="submission" date="2017-01" db="EMBL/GenBank/DDBJ databases">
        <title>Comparative genomics of anhydrobiosis in the tardigrade Hypsibius dujardini.</title>
        <authorList>
            <person name="Yoshida Y."/>
            <person name="Koutsovoulos G."/>
            <person name="Laetsch D."/>
            <person name="Stevens L."/>
            <person name="Kumar S."/>
            <person name="Horikawa D."/>
            <person name="Ishino K."/>
            <person name="Komine S."/>
            <person name="Tomita M."/>
            <person name="Blaxter M."/>
            <person name="Arakawa K."/>
        </authorList>
    </citation>
    <scope>NUCLEOTIDE SEQUENCE [LARGE SCALE GENOMIC DNA]</scope>
    <source>
        <strain evidence="2">Z151</strain>
    </source>
</reference>
<name>A0A1W0WDG8_HYPEX</name>
<evidence type="ECO:0000313" key="1">
    <source>
        <dbReference type="EMBL" id="OQV13212.1"/>
    </source>
</evidence>
<dbReference type="Proteomes" id="UP000192578">
    <property type="component" value="Unassembled WGS sequence"/>
</dbReference>
<comment type="caution">
    <text evidence="1">The sequence shown here is derived from an EMBL/GenBank/DDBJ whole genome shotgun (WGS) entry which is preliminary data.</text>
</comment>
<dbReference type="PANTHER" id="PTHR33568:SF3">
    <property type="entry name" value="DNA-DIRECTED DNA POLYMERASE"/>
    <property type="match status" value="1"/>
</dbReference>
<dbReference type="EMBL" id="MTYJ01000128">
    <property type="protein sequence ID" value="OQV13212.1"/>
    <property type="molecule type" value="Genomic_DNA"/>
</dbReference>
<proteinExistence type="predicted"/>
<evidence type="ECO:0000313" key="2">
    <source>
        <dbReference type="Proteomes" id="UP000192578"/>
    </source>
</evidence>
<dbReference type="InterPro" id="IPR043502">
    <property type="entry name" value="DNA/RNA_pol_sf"/>
</dbReference>
<protein>
    <recommendedName>
        <fullName evidence="3">DNA-directed DNA polymerase</fullName>
    </recommendedName>
</protein>
<dbReference type="OrthoDB" id="6119432at2759"/>
<evidence type="ECO:0008006" key="3">
    <source>
        <dbReference type="Google" id="ProtNLM"/>
    </source>
</evidence>
<accession>A0A1W0WDG8</accession>
<gene>
    <name evidence="1" type="ORF">BV898_12536</name>
</gene>
<organism evidence="1 2">
    <name type="scientific">Hypsibius exemplaris</name>
    <name type="common">Freshwater tardigrade</name>
    <dbReference type="NCBI Taxonomy" id="2072580"/>
    <lineage>
        <taxon>Eukaryota</taxon>
        <taxon>Metazoa</taxon>
        <taxon>Ecdysozoa</taxon>
        <taxon>Tardigrada</taxon>
        <taxon>Eutardigrada</taxon>
        <taxon>Parachela</taxon>
        <taxon>Hypsibioidea</taxon>
        <taxon>Hypsibiidae</taxon>
        <taxon>Hypsibius</taxon>
    </lineage>
</organism>